<organism evidence="2 3">
    <name type="scientific">Bacillus selenitireducens (strain ATCC 700615 / DSM 15326 / MLS10)</name>
    <dbReference type="NCBI Taxonomy" id="439292"/>
    <lineage>
        <taxon>Bacteria</taxon>
        <taxon>Bacillati</taxon>
        <taxon>Bacillota</taxon>
        <taxon>Bacilli</taxon>
        <taxon>Bacillales</taxon>
        <taxon>Bacillaceae</taxon>
        <taxon>Salisediminibacterium</taxon>
    </lineage>
</organism>
<dbReference type="RefSeq" id="WP_013173431.1">
    <property type="nucleotide sequence ID" value="NC_014219.1"/>
</dbReference>
<sequence>MDFTTFMVMYASPLVLAGSIAAVFIWAAKGKTPDWVKSDRSE</sequence>
<keyword evidence="1" id="KW-0812">Transmembrane</keyword>
<keyword evidence="1" id="KW-1133">Transmembrane helix</keyword>
<dbReference type="Proteomes" id="UP000000271">
    <property type="component" value="Chromosome"/>
</dbReference>
<feature type="transmembrane region" description="Helical" evidence="1">
    <location>
        <begin position="6"/>
        <end position="28"/>
    </location>
</feature>
<evidence type="ECO:0000256" key="1">
    <source>
        <dbReference type="SAM" id="Phobius"/>
    </source>
</evidence>
<protein>
    <submittedName>
        <fullName evidence="2">Uncharacterized protein</fullName>
    </submittedName>
</protein>
<keyword evidence="3" id="KW-1185">Reference proteome</keyword>
<dbReference type="HOGENOM" id="CLU_3247258_0_0_9"/>
<dbReference type="Pfam" id="PF22282">
    <property type="entry name" value="CydS"/>
    <property type="match status" value="1"/>
</dbReference>
<dbReference type="EMBL" id="CP001791">
    <property type="protein sequence ID" value="ADI00010.1"/>
    <property type="molecule type" value="Genomic_DNA"/>
</dbReference>
<name>D6XX33_BACIE</name>
<evidence type="ECO:0000313" key="2">
    <source>
        <dbReference type="EMBL" id="ADI00010.1"/>
    </source>
</evidence>
<dbReference type="STRING" id="439292.Bsel_2508"/>
<dbReference type="InterPro" id="IPR054381">
    <property type="entry name" value="CydS"/>
</dbReference>
<evidence type="ECO:0000313" key="3">
    <source>
        <dbReference type="Proteomes" id="UP000000271"/>
    </source>
</evidence>
<reference evidence="2" key="1">
    <citation type="submission" date="2009-10" db="EMBL/GenBank/DDBJ databases">
        <title>Complete sequence of Bacillus selenitireducens MLS10.</title>
        <authorList>
            <consortium name="US DOE Joint Genome Institute"/>
            <person name="Lucas S."/>
            <person name="Copeland A."/>
            <person name="Lapidus A."/>
            <person name="Glavina del Rio T."/>
            <person name="Dalin E."/>
            <person name="Tice H."/>
            <person name="Bruce D."/>
            <person name="Goodwin L."/>
            <person name="Pitluck S."/>
            <person name="Sims D."/>
            <person name="Brettin T."/>
            <person name="Detter J.C."/>
            <person name="Han C."/>
            <person name="Larimer F."/>
            <person name="Land M."/>
            <person name="Hauser L."/>
            <person name="Kyrpides N."/>
            <person name="Ovchinnikova G."/>
            <person name="Stolz J."/>
        </authorList>
    </citation>
    <scope>NUCLEOTIDE SEQUENCE [LARGE SCALE GENOMIC DNA]</scope>
    <source>
        <strain evidence="2">MLS10</strain>
    </source>
</reference>
<dbReference type="KEGG" id="bse:Bsel_2508"/>
<gene>
    <name evidence="2" type="ordered locus">Bsel_2508</name>
</gene>
<keyword evidence="1" id="KW-0472">Membrane</keyword>
<accession>D6XX33</accession>
<dbReference type="AlphaFoldDB" id="D6XX33"/>
<proteinExistence type="predicted"/>